<protein>
    <submittedName>
        <fullName evidence="1">Uncharacterized protein</fullName>
    </submittedName>
</protein>
<accession>A0AAV7P7N9</accession>
<evidence type="ECO:0000313" key="2">
    <source>
        <dbReference type="Proteomes" id="UP001066276"/>
    </source>
</evidence>
<gene>
    <name evidence="1" type="ORF">NDU88_002804</name>
</gene>
<organism evidence="1 2">
    <name type="scientific">Pleurodeles waltl</name>
    <name type="common">Iberian ribbed newt</name>
    <dbReference type="NCBI Taxonomy" id="8319"/>
    <lineage>
        <taxon>Eukaryota</taxon>
        <taxon>Metazoa</taxon>
        <taxon>Chordata</taxon>
        <taxon>Craniata</taxon>
        <taxon>Vertebrata</taxon>
        <taxon>Euteleostomi</taxon>
        <taxon>Amphibia</taxon>
        <taxon>Batrachia</taxon>
        <taxon>Caudata</taxon>
        <taxon>Salamandroidea</taxon>
        <taxon>Salamandridae</taxon>
        <taxon>Pleurodelinae</taxon>
        <taxon>Pleurodeles</taxon>
    </lineage>
</organism>
<dbReference type="AlphaFoldDB" id="A0AAV7P7N9"/>
<dbReference type="EMBL" id="JANPWB010000011">
    <property type="protein sequence ID" value="KAJ1124343.1"/>
    <property type="molecule type" value="Genomic_DNA"/>
</dbReference>
<name>A0AAV7P7N9_PLEWA</name>
<comment type="caution">
    <text evidence="1">The sequence shown here is derived from an EMBL/GenBank/DDBJ whole genome shotgun (WGS) entry which is preliminary data.</text>
</comment>
<reference evidence="1" key="1">
    <citation type="journal article" date="2022" name="bioRxiv">
        <title>Sequencing and chromosome-scale assembly of the giantPleurodeles waltlgenome.</title>
        <authorList>
            <person name="Brown T."/>
            <person name="Elewa A."/>
            <person name="Iarovenko S."/>
            <person name="Subramanian E."/>
            <person name="Araus A.J."/>
            <person name="Petzold A."/>
            <person name="Susuki M."/>
            <person name="Suzuki K.-i.T."/>
            <person name="Hayashi T."/>
            <person name="Toyoda A."/>
            <person name="Oliveira C."/>
            <person name="Osipova E."/>
            <person name="Leigh N.D."/>
            <person name="Simon A."/>
            <person name="Yun M.H."/>
        </authorList>
    </citation>
    <scope>NUCLEOTIDE SEQUENCE</scope>
    <source>
        <strain evidence="1">20211129_DDA</strain>
        <tissue evidence="1">Liver</tissue>
    </source>
</reference>
<sequence length="185" mass="20635">MRGRAVAYALNRAHHTKYLRFRHFFRRSHPELSVYLTSVLCSLFLLSLGAAEDGSRRLSSCFMPPFATATPPFLTVCSAASWYRLFPSVGLSECRLPVAPPPRSPAGRLCRFGAALGDVSPRDRSRPRVSARPLRPARLHTALSLLRRDVSYRIPSRRQFVVFSDVRRTLALGAWGHAAACADAR</sequence>
<proteinExistence type="predicted"/>
<evidence type="ECO:0000313" key="1">
    <source>
        <dbReference type="EMBL" id="KAJ1124343.1"/>
    </source>
</evidence>
<keyword evidence="2" id="KW-1185">Reference proteome</keyword>
<dbReference type="Proteomes" id="UP001066276">
    <property type="component" value="Chromosome 7"/>
</dbReference>